<evidence type="ECO:0000256" key="14">
    <source>
        <dbReference type="PROSITE-ProRule" id="PRU00409"/>
    </source>
</evidence>
<keyword evidence="17" id="KW-1185">Reference proteome</keyword>
<evidence type="ECO:0000256" key="1">
    <source>
        <dbReference type="ARBA" id="ARBA00001936"/>
    </source>
</evidence>
<dbReference type="EC" id="6.3.2.4" evidence="13"/>
<evidence type="ECO:0000256" key="12">
    <source>
        <dbReference type="ARBA" id="ARBA00023316"/>
    </source>
</evidence>
<name>A0ABY9LGE2_9STRE</name>
<dbReference type="SUPFAM" id="SSF56059">
    <property type="entry name" value="Glutathione synthetase ATP-binding domain-like"/>
    <property type="match status" value="1"/>
</dbReference>
<dbReference type="NCBIfam" id="NF002378">
    <property type="entry name" value="PRK01372.1"/>
    <property type="match status" value="1"/>
</dbReference>
<dbReference type="EMBL" id="CP110509">
    <property type="protein sequence ID" value="WMB27929.1"/>
    <property type="molecule type" value="Genomic_DNA"/>
</dbReference>
<evidence type="ECO:0000256" key="6">
    <source>
        <dbReference type="ARBA" id="ARBA00022598"/>
    </source>
</evidence>
<comment type="cofactor">
    <cofactor evidence="1">
        <name>Mn(2+)</name>
        <dbReference type="ChEBI" id="CHEBI:29035"/>
    </cofactor>
</comment>
<evidence type="ECO:0000313" key="16">
    <source>
        <dbReference type="EMBL" id="WMB27929.1"/>
    </source>
</evidence>
<dbReference type="RefSeq" id="WP_018366817.1">
    <property type="nucleotide sequence ID" value="NZ_CP110509.1"/>
</dbReference>
<protein>
    <recommendedName>
        <fullName evidence="13">D-alanine--D-alanine ligase</fullName>
        <ecNumber evidence="13">6.3.2.4</ecNumber>
    </recommendedName>
    <alternativeName>
        <fullName evidence="13">D-Ala-D-Ala ligase</fullName>
    </alternativeName>
    <alternativeName>
        <fullName evidence="13">D-alanylalanine synthetase</fullName>
    </alternativeName>
</protein>
<dbReference type="Proteomes" id="UP001238096">
    <property type="component" value="Chromosome"/>
</dbReference>
<dbReference type="PROSITE" id="PS00844">
    <property type="entry name" value="DALA_DALA_LIGASE_2"/>
    <property type="match status" value="1"/>
</dbReference>
<reference evidence="17" key="1">
    <citation type="submission" date="2022-10" db="EMBL/GenBank/DDBJ databases">
        <title>Streptococcus didelphis as causative of fatal infections in opossums (Didelphis albiventris).</title>
        <authorList>
            <person name="Breyer G.M."/>
            <person name="Da Silva M.E.R.J."/>
            <person name="Siqueira F.M."/>
        </authorList>
    </citation>
    <scope>NUCLEOTIDE SEQUENCE [LARGE SCALE GENOMIC DNA]</scope>
    <source>
        <strain evidence="17">LBVP101/21</strain>
    </source>
</reference>
<evidence type="ECO:0000256" key="10">
    <source>
        <dbReference type="ARBA" id="ARBA00022984"/>
    </source>
</evidence>
<dbReference type="InterPro" id="IPR013815">
    <property type="entry name" value="ATP_grasp_subdomain_1"/>
</dbReference>
<dbReference type="PROSITE" id="PS00843">
    <property type="entry name" value="DALA_DALA_LIGASE_1"/>
    <property type="match status" value="1"/>
</dbReference>
<keyword evidence="8 14" id="KW-0067">ATP-binding</keyword>
<dbReference type="Gene3D" id="3.30.1490.20">
    <property type="entry name" value="ATP-grasp fold, A domain"/>
    <property type="match status" value="1"/>
</dbReference>
<dbReference type="InterPro" id="IPR016185">
    <property type="entry name" value="PreATP-grasp_dom_sf"/>
</dbReference>
<evidence type="ECO:0000259" key="15">
    <source>
        <dbReference type="PROSITE" id="PS50975"/>
    </source>
</evidence>
<evidence type="ECO:0000256" key="3">
    <source>
        <dbReference type="ARBA" id="ARBA00004496"/>
    </source>
</evidence>
<gene>
    <name evidence="13" type="primary">ddl</name>
    <name evidence="16" type="ORF">N1496_07885</name>
</gene>
<dbReference type="Gene3D" id="3.40.50.20">
    <property type="match status" value="1"/>
</dbReference>
<comment type="similarity">
    <text evidence="4 13">Belongs to the D-alanine--D-alanine ligase family.</text>
</comment>
<dbReference type="InterPro" id="IPR011761">
    <property type="entry name" value="ATP-grasp"/>
</dbReference>
<organism evidence="16 17">
    <name type="scientific">Streptococcus didelphis</name>
    <dbReference type="NCBI Taxonomy" id="102886"/>
    <lineage>
        <taxon>Bacteria</taxon>
        <taxon>Bacillati</taxon>
        <taxon>Bacillota</taxon>
        <taxon>Bacilli</taxon>
        <taxon>Lactobacillales</taxon>
        <taxon>Streptococcaceae</taxon>
        <taxon>Streptococcus</taxon>
    </lineage>
</organism>
<dbReference type="HAMAP" id="MF_00047">
    <property type="entry name" value="Dala_Dala_lig"/>
    <property type="match status" value="1"/>
</dbReference>
<evidence type="ECO:0000256" key="7">
    <source>
        <dbReference type="ARBA" id="ARBA00022741"/>
    </source>
</evidence>
<keyword evidence="10 13" id="KW-0573">Peptidoglycan synthesis</keyword>
<dbReference type="PROSITE" id="PS50975">
    <property type="entry name" value="ATP_GRASP"/>
    <property type="match status" value="1"/>
</dbReference>
<keyword evidence="5 13" id="KW-0963">Cytoplasm</keyword>
<feature type="domain" description="ATP-grasp" evidence="15">
    <location>
        <begin position="144"/>
        <end position="334"/>
    </location>
</feature>
<evidence type="ECO:0000256" key="11">
    <source>
        <dbReference type="ARBA" id="ARBA00023211"/>
    </source>
</evidence>
<keyword evidence="6 13" id="KW-0436">Ligase</keyword>
<dbReference type="PANTHER" id="PTHR23132">
    <property type="entry name" value="D-ALANINE--D-ALANINE LIGASE"/>
    <property type="match status" value="1"/>
</dbReference>
<dbReference type="InterPro" id="IPR005905">
    <property type="entry name" value="D_ala_D_ala"/>
</dbReference>
<keyword evidence="12 13" id="KW-0961">Cell wall biogenesis/degradation</keyword>
<dbReference type="Pfam" id="PF07478">
    <property type="entry name" value="Dala_Dala_lig_C"/>
    <property type="match status" value="1"/>
</dbReference>
<comment type="function">
    <text evidence="13">Cell wall formation.</text>
</comment>
<keyword evidence="11" id="KW-0464">Manganese</keyword>
<dbReference type="InterPro" id="IPR011127">
    <property type="entry name" value="Dala_Dala_lig_N"/>
</dbReference>
<evidence type="ECO:0000256" key="5">
    <source>
        <dbReference type="ARBA" id="ARBA00022490"/>
    </source>
</evidence>
<sequence length="342" mass="37678">MKIVVLAGGLSDERDVSLSSGAKIANALMAKGHQVLLMDLYLGISDASDFDSAYSKYGQNTYHYDIPDLTPDLKELIIKNKGRESEIGINVVPICQTSDLVFLALHGGIGENGKLQAFFDLHYIKYTGSDYKSSLLAMDKIVSKTLMASNHIVTPKWTVCDSVSQNRLSAPAVVKPNDNGSSIGVKIAEKETDLKEAIQEARLYSESILIEEKIEGREFSVGILNRSALPVIELIPKQGFYDYQNKYQVGATEEITPAVIDDKLKDSLQELALDVFKLLQLSVYARIDFIVDANNRIYCIEANSLPGMTPTSLLPQEALANGISYENLCQQIVDLSLKKYKG</sequence>
<comment type="pathway">
    <text evidence="13">Cell wall biogenesis; peptidoglycan biosynthesis.</text>
</comment>
<dbReference type="NCBIfam" id="TIGR01205">
    <property type="entry name" value="D_ala_D_alaTIGR"/>
    <property type="match status" value="1"/>
</dbReference>
<dbReference type="PIRSF" id="PIRSF039102">
    <property type="entry name" value="Ddl/VanB"/>
    <property type="match status" value="1"/>
</dbReference>
<comment type="subcellular location">
    <subcellularLocation>
        <location evidence="3 13">Cytoplasm</location>
    </subcellularLocation>
</comment>
<evidence type="ECO:0000256" key="13">
    <source>
        <dbReference type="HAMAP-Rule" id="MF_00047"/>
    </source>
</evidence>
<keyword evidence="9 13" id="KW-0133">Cell shape</keyword>
<keyword evidence="7 14" id="KW-0547">Nucleotide-binding</keyword>
<dbReference type="Gene3D" id="3.30.470.20">
    <property type="entry name" value="ATP-grasp fold, B domain"/>
    <property type="match status" value="1"/>
</dbReference>
<evidence type="ECO:0000256" key="4">
    <source>
        <dbReference type="ARBA" id="ARBA00010871"/>
    </source>
</evidence>
<evidence type="ECO:0000256" key="8">
    <source>
        <dbReference type="ARBA" id="ARBA00022840"/>
    </source>
</evidence>
<dbReference type="PANTHER" id="PTHR23132:SF23">
    <property type="entry name" value="D-ALANINE--D-ALANINE LIGASE B"/>
    <property type="match status" value="1"/>
</dbReference>
<evidence type="ECO:0000256" key="2">
    <source>
        <dbReference type="ARBA" id="ARBA00001946"/>
    </source>
</evidence>
<dbReference type="GO" id="GO:0008716">
    <property type="term" value="F:D-alanine-D-alanine ligase activity"/>
    <property type="evidence" value="ECO:0007669"/>
    <property type="project" value="UniProtKB-EC"/>
</dbReference>
<accession>A0ABY9LGE2</accession>
<dbReference type="InterPro" id="IPR000291">
    <property type="entry name" value="D-Ala_lig_Van_CS"/>
</dbReference>
<proteinExistence type="inferred from homology"/>
<dbReference type="SUPFAM" id="SSF52440">
    <property type="entry name" value="PreATP-grasp domain"/>
    <property type="match status" value="1"/>
</dbReference>
<comment type="catalytic activity">
    <reaction evidence="13">
        <text>2 D-alanine + ATP = D-alanyl-D-alanine + ADP + phosphate + H(+)</text>
        <dbReference type="Rhea" id="RHEA:11224"/>
        <dbReference type="ChEBI" id="CHEBI:15378"/>
        <dbReference type="ChEBI" id="CHEBI:30616"/>
        <dbReference type="ChEBI" id="CHEBI:43474"/>
        <dbReference type="ChEBI" id="CHEBI:57416"/>
        <dbReference type="ChEBI" id="CHEBI:57822"/>
        <dbReference type="ChEBI" id="CHEBI:456216"/>
        <dbReference type="EC" id="6.3.2.4"/>
    </reaction>
</comment>
<comment type="cofactor">
    <cofactor evidence="2">
        <name>Mg(2+)</name>
        <dbReference type="ChEBI" id="CHEBI:18420"/>
    </cofactor>
</comment>
<evidence type="ECO:0000313" key="17">
    <source>
        <dbReference type="Proteomes" id="UP001238096"/>
    </source>
</evidence>
<dbReference type="Pfam" id="PF01820">
    <property type="entry name" value="Dala_Dala_lig_N"/>
    <property type="match status" value="1"/>
</dbReference>
<evidence type="ECO:0000256" key="9">
    <source>
        <dbReference type="ARBA" id="ARBA00022960"/>
    </source>
</evidence>
<dbReference type="InterPro" id="IPR011095">
    <property type="entry name" value="Dala_Dala_lig_C"/>
</dbReference>